<dbReference type="RefSeq" id="WP_126030036.1">
    <property type="nucleotide sequence ID" value="NZ_QXGJ01000005.1"/>
</dbReference>
<dbReference type="EMBL" id="QXGJ01000005">
    <property type="protein sequence ID" value="RSX50849.1"/>
    <property type="molecule type" value="Genomic_DNA"/>
</dbReference>
<evidence type="ECO:0000313" key="1">
    <source>
        <dbReference type="EMBL" id="RSX50849.1"/>
    </source>
</evidence>
<evidence type="ECO:0000313" key="2">
    <source>
        <dbReference type="Proteomes" id="UP000288607"/>
    </source>
</evidence>
<keyword evidence="2" id="KW-1185">Reference proteome</keyword>
<protein>
    <submittedName>
        <fullName evidence="1">Uncharacterized protein</fullName>
    </submittedName>
</protein>
<gene>
    <name evidence="1" type="ORF">D2E23_1140</name>
</gene>
<accession>A0A430FDE1</accession>
<sequence>MGVLDTDAIINKQENESKQRQECIDFCLQAIAEFNDAAQKVGLPLETLTVGKTPGIDSASVIPFPVEREESGGFFSHTVKEWTEFHTIVLIRHCQFDWINKLNSAVIAKNGDCYLNRSAVTPQELAEFIATIVSNSRQDAEKLFSMALQGQPFAFNRQL</sequence>
<proteinExistence type="predicted"/>
<comment type="caution">
    <text evidence="1">The sequence shown here is derived from an EMBL/GenBank/DDBJ whole genome shotgun (WGS) entry which is preliminary data.</text>
</comment>
<reference evidence="1 2" key="1">
    <citation type="submission" date="2018-09" db="EMBL/GenBank/DDBJ databases">
        <title>Characterization of the phylogenetic diversity of five novel species belonging to the genus Bifidobacterium.</title>
        <authorList>
            <person name="Lugli G.A."/>
            <person name="Duranti S."/>
            <person name="Milani C."/>
        </authorList>
    </citation>
    <scope>NUCLEOTIDE SEQUENCE [LARGE SCALE GENOMIC DNA]</scope>
    <source>
        <strain evidence="1 2">2028B</strain>
    </source>
</reference>
<dbReference type="Proteomes" id="UP000288607">
    <property type="component" value="Unassembled WGS sequence"/>
</dbReference>
<organism evidence="1 2">
    <name type="scientific">Bifidobacterium callimiconis</name>
    <dbReference type="NCBI Taxonomy" id="2306973"/>
    <lineage>
        <taxon>Bacteria</taxon>
        <taxon>Bacillati</taxon>
        <taxon>Actinomycetota</taxon>
        <taxon>Actinomycetes</taxon>
        <taxon>Bifidobacteriales</taxon>
        <taxon>Bifidobacteriaceae</taxon>
        <taxon>Bifidobacterium</taxon>
    </lineage>
</organism>
<dbReference type="AlphaFoldDB" id="A0A430FDE1"/>
<name>A0A430FDE1_9BIFI</name>